<evidence type="ECO:0000313" key="2">
    <source>
        <dbReference type="EMBL" id="OYN77107.1"/>
    </source>
</evidence>
<dbReference type="EMBL" id="NOZR01000018">
    <property type="protein sequence ID" value="OYN77107.1"/>
    <property type="molecule type" value="Genomic_DNA"/>
</dbReference>
<dbReference type="SMART" id="SM01012">
    <property type="entry name" value="ANTAR"/>
    <property type="match status" value="1"/>
</dbReference>
<name>A0A255DCD3_9MYCO</name>
<keyword evidence="3" id="KW-1185">Reference proteome</keyword>
<feature type="domain" description="ANTAR" evidence="1">
    <location>
        <begin position="4"/>
        <end position="65"/>
    </location>
</feature>
<protein>
    <recommendedName>
        <fullName evidence="1">ANTAR domain-containing protein</fullName>
    </recommendedName>
</protein>
<accession>A0A255DCD3</accession>
<dbReference type="Pfam" id="PF03861">
    <property type="entry name" value="ANTAR"/>
    <property type="match status" value="1"/>
</dbReference>
<proteinExistence type="predicted"/>
<evidence type="ECO:0000259" key="1">
    <source>
        <dbReference type="PROSITE" id="PS50921"/>
    </source>
</evidence>
<evidence type="ECO:0000313" key="3">
    <source>
        <dbReference type="Proteomes" id="UP000216063"/>
    </source>
</evidence>
<dbReference type="Proteomes" id="UP000216063">
    <property type="component" value="Unassembled WGS sequence"/>
</dbReference>
<gene>
    <name evidence="2" type="ORF">CG716_19895</name>
</gene>
<sequence length="82" mass="9058">MRTFSRAHVLTARLRTALLVRPVIDRVVGLIRGRSGRSAEHALSHLRAISQAEQRKLVDVAQSLVDEAVRRARPRTSPAPGV</sequence>
<dbReference type="AlphaFoldDB" id="A0A255DCD3"/>
<dbReference type="Gene3D" id="1.10.10.10">
    <property type="entry name" value="Winged helix-like DNA-binding domain superfamily/Winged helix DNA-binding domain"/>
    <property type="match status" value="1"/>
</dbReference>
<dbReference type="InterPro" id="IPR036388">
    <property type="entry name" value="WH-like_DNA-bd_sf"/>
</dbReference>
<reference evidence="2 3" key="1">
    <citation type="submission" date="2017-07" db="EMBL/GenBank/DDBJ databases">
        <title>The new phylogeny of genus Mycobacterium.</title>
        <authorList>
            <person name="Tortoli E."/>
            <person name="Trovato A."/>
            <person name="Cirillo D.M."/>
        </authorList>
    </citation>
    <scope>NUCLEOTIDE SEQUENCE [LARGE SCALE GENOMIC DNA]</scope>
    <source>
        <strain evidence="2 3">ATCC 33027</strain>
    </source>
</reference>
<dbReference type="PROSITE" id="PS50921">
    <property type="entry name" value="ANTAR"/>
    <property type="match status" value="1"/>
</dbReference>
<organism evidence="2 3">
    <name type="scientific">Mycolicibacterium sphagni</name>
    <dbReference type="NCBI Taxonomy" id="1786"/>
    <lineage>
        <taxon>Bacteria</taxon>
        <taxon>Bacillati</taxon>
        <taxon>Actinomycetota</taxon>
        <taxon>Actinomycetes</taxon>
        <taxon>Mycobacteriales</taxon>
        <taxon>Mycobacteriaceae</taxon>
        <taxon>Mycolicibacterium</taxon>
    </lineage>
</organism>
<dbReference type="GO" id="GO:0003723">
    <property type="term" value="F:RNA binding"/>
    <property type="evidence" value="ECO:0007669"/>
    <property type="project" value="InterPro"/>
</dbReference>
<dbReference type="InterPro" id="IPR005561">
    <property type="entry name" value="ANTAR"/>
</dbReference>
<dbReference type="RefSeq" id="WP_094482758.1">
    <property type="nucleotide sequence ID" value="NZ_NOZR01000018.1"/>
</dbReference>
<comment type="caution">
    <text evidence="2">The sequence shown here is derived from an EMBL/GenBank/DDBJ whole genome shotgun (WGS) entry which is preliminary data.</text>
</comment>